<evidence type="ECO:0000256" key="3">
    <source>
        <dbReference type="ARBA" id="ARBA00022553"/>
    </source>
</evidence>
<dbReference type="InterPro" id="IPR024187">
    <property type="entry name" value="Sig_transdc_resp-reg_cit/mal"/>
</dbReference>
<reference evidence="12 14" key="1">
    <citation type="submission" date="2018-06" db="EMBL/GenBank/DDBJ databases">
        <title>Genomic Encyclopedia of Type Strains, Phase III (KMG-III): the genomes of soil and plant-associated and newly described type strains.</title>
        <authorList>
            <person name="Whitman W."/>
        </authorList>
    </citation>
    <scope>NUCLEOTIDE SEQUENCE [LARGE SCALE GENOMIC DNA]</scope>
    <source>
        <strain evidence="12 14">JC5</strain>
    </source>
</reference>
<keyword evidence="14" id="KW-1185">Reference proteome</keyword>
<evidence type="ECO:0000256" key="8">
    <source>
        <dbReference type="ARBA" id="ARBA00023163"/>
    </source>
</evidence>
<evidence type="ECO:0000256" key="4">
    <source>
        <dbReference type="ARBA" id="ARBA00023012"/>
    </source>
</evidence>
<gene>
    <name evidence="12" type="ORF">C8J23_101122</name>
    <name evidence="13" type="ORF">GII14_12340</name>
</gene>
<evidence type="ECO:0000313" key="12">
    <source>
        <dbReference type="EMBL" id="PYE61081.1"/>
    </source>
</evidence>
<keyword evidence="8 9" id="KW-0804">Transcription</keyword>
<keyword evidence="2 9" id="KW-0963">Cytoplasm</keyword>
<evidence type="ECO:0000256" key="9">
    <source>
        <dbReference type="PIRNR" id="PIRNR006171"/>
    </source>
</evidence>
<dbReference type="EMBL" id="QJSY01000001">
    <property type="protein sequence ID" value="PYE61081.1"/>
    <property type="molecule type" value="Genomic_DNA"/>
</dbReference>
<dbReference type="Pfam" id="PF20714">
    <property type="entry name" value="HTH_64"/>
    <property type="match status" value="1"/>
</dbReference>
<dbReference type="Proteomes" id="UP000247584">
    <property type="component" value="Unassembled WGS sequence"/>
</dbReference>
<reference evidence="13 15" key="2">
    <citation type="submission" date="2019-11" db="EMBL/GenBank/DDBJ databases">
        <title>Complete Genome Sequence of Shewanella chilikensis Strain DC57, Isolated from Corroded Seal Rings at a floating production facility in Australia.</title>
        <authorList>
            <person name="Salgar-Chaparro S.J."/>
            <person name="Castillo-Villamizar G.A."/>
            <person name="Poehlein A."/>
            <person name="Daniel R."/>
            <person name="Machuca L."/>
        </authorList>
    </citation>
    <scope>NUCLEOTIDE SEQUENCE [LARGE SCALE GENOMIC DNA]</scope>
    <source>
        <strain evidence="13 15">DC57</strain>
    </source>
</reference>
<dbReference type="GO" id="GO:0003700">
    <property type="term" value="F:DNA-binding transcription factor activity"/>
    <property type="evidence" value="ECO:0007669"/>
    <property type="project" value="InterPro"/>
</dbReference>
<dbReference type="EMBL" id="CP045857">
    <property type="protein sequence ID" value="QIJ04856.1"/>
    <property type="molecule type" value="Genomic_DNA"/>
</dbReference>
<evidence type="ECO:0000256" key="5">
    <source>
        <dbReference type="ARBA" id="ARBA00023015"/>
    </source>
</evidence>
<keyword evidence="4 9" id="KW-0902">Two-component regulatory system</keyword>
<feature type="modified residue" description="4-aspartylphosphate" evidence="10">
    <location>
        <position position="63"/>
    </location>
</feature>
<dbReference type="PANTHER" id="PTHR45526">
    <property type="entry name" value="TRANSCRIPTIONAL REGULATORY PROTEIN DPIA"/>
    <property type="match status" value="1"/>
</dbReference>
<sequence>MAYSVIIVEDEVAVSQLLAQYLLFPQTQDTVRQGQYQVVGCAGSIKVATGLLKALQPDLLLLDIYLPDGSGLELLQQVRKQGLKSDVMLITAAKEVTILEQAMQLGVCDFLVKPLMLKRLDQALARFEARQHCLSVAEEVTQSIADTLFGGDNKQSSNQVPVRLPKGVDALTLDKIRSVFIEHPKQSYTAQQMGALVGMSRSTARRYLEYMLAIDELIVDQNYGAIGRPERSYRFIGFNKS</sequence>
<evidence type="ECO:0000256" key="2">
    <source>
        <dbReference type="ARBA" id="ARBA00022490"/>
    </source>
</evidence>
<evidence type="ECO:0000313" key="14">
    <source>
        <dbReference type="Proteomes" id="UP000247584"/>
    </source>
</evidence>
<dbReference type="PROSITE" id="PS50110">
    <property type="entry name" value="RESPONSE_REGULATORY"/>
    <property type="match status" value="1"/>
</dbReference>
<keyword evidence="7 9" id="KW-0010">Activator</keyword>
<dbReference type="Gene3D" id="3.40.50.2300">
    <property type="match status" value="1"/>
</dbReference>
<evidence type="ECO:0000256" key="6">
    <source>
        <dbReference type="ARBA" id="ARBA00023125"/>
    </source>
</evidence>
<dbReference type="InterPro" id="IPR001789">
    <property type="entry name" value="Sig_transdc_resp-reg_receiver"/>
</dbReference>
<dbReference type="SMART" id="SM00448">
    <property type="entry name" value="REC"/>
    <property type="match status" value="1"/>
</dbReference>
<dbReference type="InterPro" id="IPR011006">
    <property type="entry name" value="CheY-like_superfamily"/>
</dbReference>
<feature type="domain" description="Response regulatory" evidence="11">
    <location>
        <begin position="4"/>
        <end position="128"/>
    </location>
</feature>
<dbReference type="GeneID" id="99800165"/>
<proteinExistence type="predicted"/>
<dbReference type="RefSeq" id="WP_101054309.1">
    <property type="nucleotide sequence ID" value="NZ_BMXX01000017.1"/>
</dbReference>
<keyword evidence="6 9" id="KW-0238">DNA-binding</keyword>
<dbReference type="InterPro" id="IPR051271">
    <property type="entry name" value="2C-system_Tx_regulators"/>
</dbReference>
<dbReference type="GO" id="GO:0003677">
    <property type="term" value="F:DNA binding"/>
    <property type="evidence" value="ECO:0007669"/>
    <property type="project" value="UniProtKB-KW"/>
</dbReference>
<accession>A0A6G7LSQ5</accession>
<comment type="subcellular location">
    <subcellularLocation>
        <location evidence="1 9">Cytoplasm</location>
    </subcellularLocation>
</comment>
<dbReference type="AlphaFoldDB" id="A0A6G7LSQ5"/>
<protein>
    <recommendedName>
        <fullName evidence="9">Transcriptional regulatory protein</fullName>
    </recommendedName>
</protein>
<dbReference type="InterPro" id="IPR048714">
    <property type="entry name" value="DpiA-like_HTH"/>
</dbReference>
<organism evidence="13 15">
    <name type="scientific">Shewanella chilikensis</name>
    <dbReference type="NCBI Taxonomy" id="558541"/>
    <lineage>
        <taxon>Bacteria</taxon>
        <taxon>Pseudomonadati</taxon>
        <taxon>Pseudomonadota</taxon>
        <taxon>Gammaproteobacteria</taxon>
        <taxon>Alteromonadales</taxon>
        <taxon>Shewanellaceae</taxon>
        <taxon>Shewanella</taxon>
    </lineage>
</organism>
<dbReference type="SUPFAM" id="SSF52172">
    <property type="entry name" value="CheY-like"/>
    <property type="match status" value="1"/>
</dbReference>
<evidence type="ECO:0000256" key="7">
    <source>
        <dbReference type="ARBA" id="ARBA00023159"/>
    </source>
</evidence>
<dbReference type="PANTHER" id="PTHR45526:SF1">
    <property type="entry name" value="TRANSCRIPTIONAL REGULATORY PROTEIN DCUR-RELATED"/>
    <property type="match status" value="1"/>
</dbReference>
<evidence type="ECO:0000256" key="1">
    <source>
        <dbReference type="ARBA" id="ARBA00004496"/>
    </source>
</evidence>
<dbReference type="KEGG" id="schk:GII14_12340"/>
<evidence type="ECO:0000256" key="10">
    <source>
        <dbReference type="PROSITE-ProRule" id="PRU00169"/>
    </source>
</evidence>
<dbReference type="GO" id="GO:0005737">
    <property type="term" value="C:cytoplasm"/>
    <property type="evidence" value="ECO:0007669"/>
    <property type="project" value="UniProtKB-SubCell"/>
</dbReference>
<dbReference type="GO" id="GO:0000156">
    <property type="term" value="F:phosphorelay response regulator activity"/>
    <property type="evidence" value="ECO:0007669"/>
    <property type="project" value="TreeGrafter"/>
</dbReference>
<keyword evidence="3 10" id="KW-0597">Phosphoprotein</keyword>
<name>A0A6G7LSQ5_9GAMM</name>
<dbReference type="Pfam" id="PF00072">
    <property type="entry name" value="Response_reg"/>
    <property type="match status" value="1"/>
</dbReference>
<dbReference type="PIRSF" id="PIRSF006171">
    <property type="entry name" value="RR_citrat_malat"/>
    <property type="match status" value="1"/>
</dbReference>
<dbReference type="Proteomes" id="UP000502117">
    <property type="component" value="Chromosome"/>
</dbReference>
<evidence type="ECO:0000313" key="13">
    <source>
        <dbReference type="EMBL" id="QIJ04856.1"/>
    </source>
</evidence>
<evidence type="ECO:0000313" key="15">
    <source>
        <dbReference type="Proteomes" id="UP000502117"/>
    </source>
</evidence>
<keyword evidence="5 9" id="KW-0805">Transcription regulation</keyword>
<evidence type="ECO:0000259" key="11">
    <source>
        <dbReference type="PROSITE" id="PS50110"/>
    </source>
</evidence>